<reference evidence="1" key="2">
    <citation type="submission" date="2012-06" db="EMBL/GenBank/DDBJ databases">
        <authorList>
            <person name="Yu Y."/>
            <person name="Currie J."/>
            <person name="Lomeli R."/>
            <person name="Angelova A."/>
            <person name="Collura K."/>
            <person name="Wissotski M."/>
            <person name="Campos D."/>
            <person name="Kudrna D."/>
            <person name="Golser W."/>
            <person name="Ashely E."/>
            <person name="Descour A."/>
            <person name="Fernandes J."/>
            <person name="Soderlund C."/>
            <person name="Walbot V."/>
        </authorList>
    </citation>
    <scope>NUCLEOTIDE SEQUENCE</scope>
    <source>
        <strain evidence="1">B73</strain>
    </source>
</reference>
<accession>C4J272</accession>
<sequence length="21" mass="2270">MPGGCAAPFPARHRRFPAACR</sequence>
<organism evidence="1">
    <name type="scientific">Zea mays</name>
    <name type="common">Maize</name>
    <dbReference type="NCBI Taxonomy" id="4577"/>
    <lineage>
        <taxon>Eukaryota</taxon>
        <taxon>Viridiplantae</taxon>
        <taxon>Streptophyta</taxon>
        <taxon>Embryophyta</taxon>
        <taxon>Tracheophyta</taxon>
        <taxon>Spermatophyta</taxon>
        <taxon>Magnoliopsida</taxon>
        <taxon>Liliopsida</taxon>
        <taxon>Poales</taxon>
        <taxon>Poaceae</taxon>
        <taxon>PACMAD clade</taxon>
        <taxon>Panicoideae</taxon>
        <taxon>Andropogonodae</taxon>
        <taxon>Andropogoneae</taxon>
        <taxon>Tripsacinae</taxon>
        <taxon>Zea</taxon>
    </lineage>
</organism>
<protein>
    <submittedName>
        <fullName evidence="1">Uncharacterized protein</fullName>
    </submittedName>
</protein>
<reference evidence="1" key="1">
    <citation type="journal article" date="2009" name="PLoS Genet.">
        <title>Sequencing, mapping, and analysis of 27,455 maize full-length cDNAs.</title>
        <authorList>
            <person name="Soderlund C."/>
            <person name="Descour A."/>
            <person name="Kudrna D."/>
            <person name="Bomhoff M."/>
            <person name="Boyd L."/>
            <person name="Currie J."/>
            <person name="Angelova A."/>
            <person name="Collura K."/>
            <person name="Wissotski M."/>
            <person name="Ashley E."/>
            <person name="Morrow D."/>
            <person name="Fernandes J."/>
            <person name="Walbot V."/>
            <person name="Yu Y."/>
        </authorList>
    </citation>
    <scope>NUCLEOTIDE SEQUENCE</scope>
    <source>
        <strain evidence="1">B73</strain>
    </source>
</reference>
<dbReference type="AlphaFoldDB" id="C4J272"/>
<name>C4J272_MAIZE</name>
<proteinExistence type="evidence at transcript level"/>
<dbReference type="EMBL" id="BT084919">
    <property type="protein sequence ID" value="ACR35272.1"/>
    <property type="molecule type" value="mRNA"/>
</dbReference>
<evidence type="ECO:0000313" key="1">
    <source>
        <dbReference type="EMBL" id="ACR35272.1"/>
    </source>
</evidence>